<dbReference type="GeneID" id="91106589"/>
<evidence type="ECO:0000313" key="2">
    <source>
        <dbReference type="EMBL" id="WWD09660.1"/>
    </source>
</evidence>
<dbReference type="AlphaFoldDB" id="A0AAX4KVN5"/>
<accession>A0AAX4KVN5</accession>
<keyword evidence="3" id="KW-1185">Reference proteome</keyword>
<dbReference type="RefSeq" id="XP_066087627.1">
    <property type="nucleotide sequence ID" value="XM_066231530.1"/>
</dbReference>
<feature type="region of interest" description="Disordered" evidence="1">
    <location>
        <begin position="1"/>
        <end position="21"/>
    </location>
</feature>
<name>A0AAX4KVN5_9TREE</name>
<feature type="compositionally biased region" description="Basic and acidic residues" evidence="1">
    <location>
        <begin position="10"/>
        <end position="20"/>
    </location>
</feature>
<evidence type="ECO:0000313" key="3">
    <source>
        <dbReference type="Proteomes" id="UP001358614"/>
    </source>
</evidence>
<protein>
    <submittedName>
        <fullName evidence="2">Uncharacterized protein</fullName>
    </submittedName>
</protein>
<proteinExistence type="predicted"/>
<reference evidence="2 3" key="1">
    <citation type="submission" date="2024-01" db="EMBL/GenBank/DDBJ databases">
        <title>Comparative genomics of Cryptococcus and Kwoniella reveals pathogenesis evolution and contrasting modes of karyotype evolution via chromosome fusion or intercentromeric recombination.</title>
        <authorList>
            <person name="Coelho M.A."/>
            <person name="David-Palma M."/>
            <person name="Shea T."/>
            <person name="Bowers K."/>
            <person name="McGinley-Smith S."/>
            <person name="Mohammad A.W."/>
            <person name="Gnirke A."/>
            <person name="Yurkov A.M."/>
            <person name="Nowrousian M."/>
            <person name="Sun S."/>
            <person name="Cuomo C.A."/>
            <person name="Heitman J."/>
        </authorList>
    </citation>
    <scope>NUCLEOTIDE SEQUENCE [LARGE SCALE GENOMIC DNA]</scope>
    <source>
        <strain evidence="2 3">PYCC6329</strain>
    </source>
</reference>
<dbReference type="EMBL" id="CP144090">
    <property type="protein sequence ID" value="WWD09660.1"/>
    <property type="molecule type" value="Genomic_DNA"/>
</dbReference>
<evidence type="ECO:0000256" key="1">
    <source>
        <dbReference type="SAM" id="MobiDB-lite"/>
    </source>
</evidence>
<dbReference type="Proteomes" id="UP001358614">
    <property type="component" value="Chromosome 2"/>
</dbReference>
<dbReference type="KEGG" id="ker:91106589"/>
<organism evidence="2 3">
    <name type="scientific">Kwoniella europaea PYCC6329</name>
    <dbReference type="NCBI Taxonomy" id="1423913"/>
    <lineage>
        <taxon>Eukaryota</taxon>
        <taxon>Fungi</taxon>
        <taxon>Dikarya</taxon>
        <taxon>Basidiomycota</taxon>
        <taxon>Agaricomycotina</taxon>
        <taxon>Tremellomycetes</taxon>
        <taxon>Tremellales</taxon>
        <taxon>Cryptococcaceae</taxon>
        <taxon>Kwoniella</taxon>
    </lineage>
</organism>
<sequence length="215" mass="24365">MSSSTCLNDSAHHSKSRDDFSNPSSVFDHTLLSQFNSRLETEYLLRTKHKKPHTHKHKKKIEDRHPKAFNAMFIGSTVLLAGTWGYCMYELVNNYDSRSEGLSAGCNSTSVWNKMRTYEKYIEGLKEDHPDWNITIPDVDDEESNEKGKRSLWKIGDVDTIVEDVLSSTMAEDGDENGNGQFDMVWTDSKKTEGDEMSLKLGESEGSKIPIVFTA</sequence>
<gene>
    <name evidence="2" type="ORF">V865_007788</name>
</gene>